<dbReference type="CDD" id="cd15887">
    <property type="entry name" value="SNARE_SNAP29N"/>
    <property type="match status" value="1"/>
</dbReference>
<dbReference type="InParanoid" id="A0A0V1BXX1"/>
<dbReference type="PROSITE" id="PS50192">
    <property type="entry name" value="T_SNARE"/>
    <property type="match status" value="2"/>
</dbReference>
<sequence>MHPIVWLFSLFGLSLANFNCSNEQLQQYFACLEQNAEHLAEIPDEMLKADSLKEDIISCLQRYNFSKIQSTEIIPQFNNSQVELNNSTSTNSNPFEIYTKNYTSTTNLLIFHCMKNEFYNTSLLENSSFSHLQNFINKLTKANRLIESWKLAYHVADILQNNNYTAEGNDTDGLYQCLRMTFSENFLNPFQRLIIMKKITNELHNLTESCSAVDCLLLSLFYVHLTRTMDVSKKIHHHRRLPVAIVLVSGKRKSGKDFISLLLKEEIMRRSGGRVAVYLVHISNPLKQEYAKLKGLDYEQLSGSSNRKELYRKEMVKWGEAIRNQDPEYFCRQAVEDVEERCQDVTDGVMWIICDCRRPTDLAYFKRYYGSRLDCFLCKLRIEASESIRKQRGWTFCPGVDDAETECALDAGVEWDFIIENNEENDVISRIEQLATRVLNATAPIITANGESSNSKDKNNFLGYTKEEPVNFDDINYYEQQIEAALQSSLASTGRSLKALQESEDIGFATAQDLIVQGEKLHKVDKKLGDIQSTTKQTQRHLNSVKSLFGNIRNYFNKDKPLPKASEEEPVEKSVRNGTNLQFTVQRIKDDSTGIFSDNPGTIGSNEYKPTLADSTRQMIEGTRWGSMNQEIEGNLGLMENNLLRLKELGIALGEEVQQQNELIDRVARKADKTNMVVDDQNRQMRRILGNDKKKASLLPSTGSATASSKVCEWSVEVSSCDLSDATNVSRCTVEK</sequence>
<evidence type="ECO:0000256" key="19">
    <source>
        <dbReference type="ARBA" id="ARBA00023166"/>
    </source>
</evidence>
<keyword evidence="17" id="KW-0175">Coiled coil</keyword>
<accession>A0A0V1BXX1</accession>
<dbReference type="CDD" id="cd15856">
    <property type="entry name" value="SNARE_SNAP29C"/>
    <property type="match status" value="1"/>
</dbReference>
<evidence type="ECO:0000256" key="15">
    <source>
        <dbReference type="ARBA" id="ARBA00022955"/>
    </source>
</evidence>
<evidence type="ECO:0000256" key="18">
    <source>
        <dbReference type="ARBA" id="ARBA00023098"/>
    </source>
</evidence>
<dbReference type="GO" id="GO:0005829">
    <property type="term" value="C:cytosol"/>
    <property type="evidence" value="ECO:0007669"/>
    <property type="project" value="UniProtKB-SubCell"/>
</dbReference>
<keyword evidence="10" id="KW-0547">Nucleotide-binding</keyword>
<evidence type="ECO:0000256" key="22">
    <source>
        <dbReference type="SAM" id="MobiDB-lite"/>
    </source>
</evidence>
<feature type="domain" description="T-SNARE coiled-coil homology" evidence="24">
    <location>
        <begin position="626"/>
        <end position="688"/>
    </location>
</feature>
<comment type="caution">
    <text evidence="25">The sequence shown here is derived from an EMBL/GenBank/DDBJ whole genome shotgun (WGS) entry which is preliminary data.</text>
</comment>
<dbReference type="GO" id="GO:0015031">
    <property type="term" value="P:protein transport"/>
    <property type="evidence" value="ECO:0007669"/>
    <property type="project" value="UniProtKB-KW"/>
</dbReference>
<keyword evidence="19" id="KW-1207">Sterol metabolism</keyword>
<dbReference type="GO" id="GO:0004631">
    <property type="term" value="F:phosphomevalonate kinase activity"/>
    <property type="evidence" value="ECO:0007669"/>
    <property type="project" value="UniProtKB-EC"/>
</dbReference>
<evidence type="ECO:0000256" key="12">
    <source>
        <dbReference type="ARBA" id="ARBA00022778"/>
    </source>
</evidence>
<evidence type="ECO:0000256" key="13">
    <source>
        <dbReference type="ARBA" id="ARBA00022840"/>
    </source>
</evidence>
<evidence type="ECO:0000256" key="17">
    <source>
        <dbReference type="ARBA" id="ARBA00023054"/>
    </source>
</evidence>
<keyword evidence="11 25" id="KW-0418">Kinase</keyword>
<evidence type="ECO:0000256" key="3">
    <source>
        <dbReference type="ARBA" id="ARBA00009480"/>
    </source>
</evidence>
<evidence type="ECO:0000256" key="2">
    <source>
        <dbReference type="ARBA" id="ARBA00005017"/>
    </source>
</evidence>
<dbReference type="InterPro" id="IPR027417">
    <property type="entry name" value="P-loop_NTPase"/>
</dbReference>
<evidence type="ECO:0000256" key="5">
    <source>
        <dbReference type="ARBA" id="ARBA00022448"/>
    </source>
</evidence>
<dbReference type="STRING" id="6334.A0A0V1BXX1"/>
<name>A0A0V1BXX1_TRISP</name>
<keyword evidence="8" id="KW-0153">Cholesterol metabolism</keyword>
<keyword evidence="13" id="KW-0067">ATP-binding</keyword>
<keyword evidence="20" id="KW-0753">Steroid metabolism</keyword>
<dbReference type="SMART" id="SM00397">
    <property type="entry name" value="t_SNARE"/>
    <property type="match status" value="2"/>
</dbReference>
<evidence type="ECO:0000313" key="26">
    <source>
        <dbReference type="Proteomes" id="UP000054776"/>
    </source>
</evidence>
<protein>
    <recommendedName>
        <fullName evidence="21">Phosphomevalonate kinase</fullName>
        <ecNumber evidence="4">2.7.4.2</ecNumber>
    </recommendedName>
</protein>
<evidence type="ECO:0000256" key="4">
    <source>
        <dbReference type="ARBA" id="ARBA00012958"/>
    </source>
</evidence>
<evidence type="ECO:0000256" key="10">
    <source>
        <dbReference type="ARBA" id="ARBA00022741"/>
    </source>
</evidence>
<dbReference type="PANTHER" id="PTHR13101">
    <property type="entry name" value="PHOSPHOMEVALONATE KINASE"/>
    <property type="match status" value="1"/>
</dbReference>
<evidence type="ECO:0000256" key="16">
    <source>
        <dbReference type="ARBA" id="ARBA00023011"/>
    </source>
</evidence>
<keyword evidence="14" id="KW-0653">Protein transport</keyword>
<proteinExistence type="inferred from homology"/>
<reference evidence="25 26" key="1">
    <citation type="submission" date="2015-01" db="EMBL/GenBank/DDBJ databases">
        <title>Evolution of Trichinella species and genotypes.</title>
        <authorList>
            <person name="Korhonen P.K."/>
            <person name="Edoardo P."/>
            <person name="Giuseppe L.R."/>
            <person name="Gasser R.B."/>
        </authorList>
    </citation>
    <scope>NUCLEOTIDE SEQUENCE [LARGE SCALE GENOMIC DNA]</scope>
    <source>
        <strain evidence="25">ISS3</strain>
    </source>
</reference>
<keyword evidence="7" id="KW-0444">Lipid biosynthesis</keyword>
<dbReference type="EC" id="2.7.4.2" evidence="4"/>
<dbReference type="InterPro" id="IPR000727">
    <property type="entry name" value="T_SNARE_dom"/>
</dbReference>
<keyword evidence="5" id="KW-0813">Transport</keyword>
<evidence type="ECO:0000256" key="23">
    <source>
        <dbReference type="SAM" id="SignalP"/>
    </source>
</evidence>
<dbReference type="OrthoDB" id="18679at2759"/>
<feature type="domain" description="T-SNARE coiled-coil homology" evidence="24">
    <location>
        <begin position="483"/>
        <end position="545"/>
    </location>
</feature>
<evidence type="ECO:0000259" key="24">
    <source>
        <dbReference type="PROSITE" id="PS50192"/>
    </source>
</evidence>
<dbReference type="PANTHER" id="PTHR13101:SF1">
    <property type="entry name" value="PHOSPHOMEVALONATE KINASE"/>
    <property type="match status" value="1"/>
</dbReference>
<organism evidence="25 26">
    <name type="scientific">Trichinella spiralis</name>
    <name type="common">Trichina worm</name>
    <dbReference type="NCBI Taxonomy" id="6334"/>
    <lineage>
        <taxon>Eukaryota</taxon>
        <taxon>Metazoa</taxon>
        <taxon>Ecdysozoa</taxon>
        <taxon>Nematoda</taxon>
        <taxon>Enoplea</taxon>
        <taxon>Dorylaimia</taxon>
        <taxon>Trichinellida</taxon>
        <taxon>Trichinellidae</taxon>
        <taxon>Trichinella</taxon>
    </lineage>
</organism>
<evidence type="ECO:0000256" key="1">
    <source>
        <dbReference type="ARBA" id="ARBA00004514"/>
    </source>
</evidence>
<comment type="similarity">
    <text evidence="3">Belongs to the SNAP-25 family.</text>
</comment>
<keyword evidence="16" id="KW-0756">Sterol biosynthesis</keyword>
<dbReference type="Pfam" id="PF04275">
    <property type="entry name" value="P-mevalo_kinase"/>
    <property type="match status" value="1"/>
</dbReference>
<keyword evidence="18" id="KW-0443">Lipid metabolism</keyword>
<dbReference type="FunFam" id="1.20.5.110:FF:000041">
    <property type="entry name" value="Synaptosomal-associated protein 29"/>
    <property type="match status" value="1"/>
</dbReference>
<keyword evidence="26" id="KW-1185">Reference proteome</keyword>
<dbReference type="Gene3D" id="3.40.50.300">
    <property type="entry name" value="P-loop containing nucleotide triphosphate hydrolases"/>
    <property type="match status" value="1"/>
</dbReference>
<dbReference type="GO" id="GO:0005524">
    <property type="term" value="F:ATP binding"/>
    <property type="evidence" value="ECO:0007669"/>
    <property type="project" value="UniProtKB-KW"/>
</dbReference>
<evidence type="ECO:0000313" key="25">
    <source>
        <dbReference type="EMBL" id="KRY41614.1"/>
    </source>
</evidence>
<feature type="region of interest" description="Disordered" evidence="22">
    <location>
        <begin position="559"/>
        <end position="578"/>
    </location>
</feature>
<dbReference type="GO" id="GO:0006695">
    <property type="term" value="P:cholesterol biosynthetic process"/>
    <property type="evidence" value="ECO:0007669"/>
    <property type="project" value="UniProtKB-KW"/>
</dbReference>
<feature type="signal peptide" evidence="23">
    <location>
        <begin position="1"/>
        <end position="16"/>
    </location>
</feature>
<evidence type="ECO:0000256" key="11">
    <source>
        <dbReference type="ARBA" id="ARBA00022777"/>
    </source>
</evidence>
<evidence type="ECO:0000256" key="8">
    <source>
        <dbReference type="ARBA" id="ARBA00022548"/>
    </source>
</evidence>
<evidence type="ECO:0000256" key="7">
    <source>
        <dbReference type="ARBA" id="ARBA00022516"/>
    </source>
</evidence>
<comment type="pathway">
    <text evidence="2">Isoprenoid biosynthesis; isopentenyl diphosphate biosynthesis via mevalonate pathway; isopentenyl diphosphate from (R)-mevalonate: step 2/3.</text>
</comment>
<dbReference type="Proteomes" id="UP000054776">
    <property type="component" value="Unassembled WGS sequence"/>
</dbReference>
<keyword evidence="23" id="KW-0732">Signal</keyword>
<dbReference type="InterPro" id="IPR005919">
    <property type="entry name" value="Pmev_kin_anim"/>
</dbReference>
<dbReference type="AlphaFoldDB" id="A0A0V1BXX1"/>
<keyword evidence="12" id="KW-0152">Cholesterol biosynthesis</keyword>
<feature type="chain" id="PRO_5006875554" description="Phosphomevalonate kinase" evidence="23">
    <location>
        <begin position="17"/>
        <end position="736"/>
    </location>
</feature>
<dbReference type="eggNOG" id="ENOG502RXWP">
    <property type="taxonomic scope" value="Eukaryota"/>
</dbReference>
<keyword evidence="9" id="KW-0808">Transferase</keyword>
<dbReference type="Gene3D" id="1.20.5.110">
    <property type="match status" value="2"/>
</dbReference>
<comment type="subcellular location">
    <subcellularLocation>
        <location evidence="1">Cytoplasm</location>
        <location evidence="1">Cytosol</location>
    </subcellularLocation>
</comment>
<evidence type="ECO:0000256" key="14">
    <source>
        <dbReference type="ARBA" id="ARBA00022927"/>
    </source>
</evidence>
<evidence type="ECO:0000256" key="6">
    <source>
        <dbReference type="ARBA" id="ARBA00022490"/>
    </source>
</evidence>
<evidence type="ECO:0000256" key="20">
    <source>
        <dbReference type="ARBA" id="ARBA00023221"/>
    </source>
</evidence>
<feature type="compositionally biased region" description="Basic and acidic residues" evidence="22">
    <location>
        <begin position="559"/>
        <end position="575"/>
    </location>
</feature>
<evidence type="ECO:0000256" key="21">
    <source>
        <dbReference type="ARBA" id="ARBA00034549"/>
    </source>
</evidence>
<keyword evidence="15" id="KW-0752">Steroid biosynthesis</keyword>
<dbReference type="GO" id="GO:0019287">
    <property type="term" value="P:isopentenyl diphosphate biosynthetic process, mevalonate pathway"/>
    <property type="evidence" value="ECO:0007669"/>
    <property type="project" value="UniProtKB-UniPathway"/>
</dbReference>
<dbReference type="UniPathway" id="UPA00057">
    <property type="reaction ID" value="UER00099"/>
</dbReference>
<gene>
    <name evidence="25" type="primary">snap-29</name>
    <name evidence="25" type="ORF">T01_3465</name>
</gene>
<dbReference type="EMBL" id="JYDH01000007">
    <property type="protein sequence ID" value="KRY41614.1"/>
    <property type="molecule type" value="Genomic_DNA"/>
</dbReference>
<dbReference type="SUPFAM" id="SSF58038">
    <property type="entry name" value="SNARE fusion complex"/>
    <property type="match status" value="2"/>
</dbReference>
<keyword evidence="6" id="KW-0963">Cytoplasm</keyword>
<evidence type="ECO:0000256" key="9">
    <source>
        <dbReference type="ARBA" id="ARBA00022679"/>
    </source>
</evidence>